<feature type="transmembrane region" description="Helical" evidence="7">
    <location>
        <begin position="77"/>
        <end position="97"/>
    </location>
</feature>
<feature type="transmembrane region" description="Helical" evidence="7">
    <location>
        <begin position="278"/>
        <end position="297"/>
    </location>
</feature>
<keyword evidence="2" id="KW-0813">Transport</keyword>
<keyword evidence="4 7" id="KW-0812">Transmembrane</keyword>
<dbReference type="HOGENOM" id="CLU_035018_0_0_9"/>
<reference evidence="9 10" key="1">
    <citation type="submission" date="2013-04" db="EMBL/GenBank/DDBJ databases">
        <title>Draft genome of the heavy metal tolerant bacterium Lysinibacillus sphaericus strain OT4b.31.</title>
        <authorList>
            <person name="Pena-Montenegro T.D."/>
            <person name="Dussan J."/>
        </authorList>
    </citation>
    <scope>NUCLEOTIDE SEQUENCE [LARGE SCALE GENOMIC DNA]</scope>
    <source>
        <strain evidence="9 10">OT4b.31</strain>
    </source>
</reference>
<sequence>MLEEKMTYFSDYSRKRFAILVLIVSISGFSQGMLLPLISIIFERDGVSSALNGLNATGLYIGTLLISPFIEQPLRKWGYKPIILIGGALVFVSLLVFPLWKSVTFWFILRLFIGVGDHALHYATQTWITSTTDHKSLGKGMAIYGLSFSMGFAVGPLMVRLIQISEAMPFIVSSIMCLFAWSFVFFLRNEKPERLTGDMNARGWNRYKAAILFGWIAFLGPFVYGFLESSLNALFPVYALRKGFEVDMIPIILSVFTFGGILTQVPLGALGDKIGRRIVLMTGSFGGAILFAIASFLEHSQMAVAIAFFCAGTLVGSMFSLGITYMADLTPKELLPTGNLLCGIALSIGSLTGPFLGGIYLEFVKNYSFLLLVALLLLTVALVLLIFGKNKNKRPMTV</sequence>
<feature type="transmembrane region" description="Helical" evidence="7">
    <location>
        <begin position="103"/>
        <end position="120"/>
    </location>
</feature>
<protein>
    <recommendedName>
        <fullName evidence="8">Major facilitator superfamily (MFS) profile domain-containing protein</fullName>
    </recommendedName>
</protein>
<dbReference type="EMBL" id="AQPX01000003">
    <property type="protein sequence ID" value="EON74486.1"/>
    <property type="molecule type" value="Genomic_DNA"/>
</dbReference>
<dbReference type="InterPro" id="IPR036259">
    <property type="entry name" value="MFS_trans_sf"/>
</dbReference>
<evidence type="ECO:0000256" key="1">
    <source>
        <dbReference type="ARBA" id="ARBA00004651"/>
    </source>
</evidence>
<dbReference type="PANTHER" id="PTHR23521:SF2">
    <property type="entry name" value="TRANSPORTER MFS SUPERFAMILY"/>
    <property type="match status" value="1"/>
</dbReference>
<evidence type="ECO:0000313" key="10">
    <source>
        <dbReference type="Proteomes" id="UP000013911"/>
    </source>
</evidence>
<dbReference type="PATRIC" id="fig|1285586.5.peg.261"/>
<feature type="transmembrane region" description="Helical" evidence="7">
    <location>
        <begin position="247"/>
        <end position="271"/>
    </location>
</feature>
<dbReference type="GO" id="GO:0005886">
    <property type="term" value="C:plasma membrane"/>
    <property type="evidence" value="ECO:0007669"/>
    <property type="project" value="UniProtKB-SubCell"/>
</dbReference>
<dbReference type="PROSITE" id="PS50850">
    <property type="entry name" value="MFS"/>
    <property type="match status" value="1"/>
</dbReference>
<dbReference type="eggNOG" id="COG2814">
    <property type="taxonomic scope" value="Bacteria"/>
</dbReference>
<organism evidence="9 10">
    <name type="scientific">Lysinibacillus sphaericus OT4b.31</name>
    <dbReference type="NCBI Taxonomy" id="1285586"/>
    <lineage>
        <taxon>Bacteria</taxon>
        <taxon>Bacillati</taxon>
        <taxon>Bacillota</taxon>
        <taxon>Bacilli</taxon>
        <taxon>Bacillales</taxon>
        <taxon>Bacillaceae</taxon>
        <taxon>Lysinibacillus</taxon>
    </lineage>
</organism>
<keyword evidence="6 7" id="KW-0472">Membrane</keyword>
<dbReference type="Proteomes" id="UP000013911">
    <property type="component" value="Unassembled WGS sequence"/>
</dbReference>
<dbReference type="InterPro" id="IPR047200">
    <property type="entry name" value="MFS_YcaD-like"/>
</dbReference>
<feature type="transmembrane region" description="Helical" evidence="7">
    <location>
        <begin position="303"/>
        <end position="327"/>
    </location>
</feature>
<dbReference type="Pfam" id="PF07690">
    <property type="entry name" value="MFS_1"/>
    <property type="match status" value="1"/>
</dbReference>
<feature type="transmembrane region" description="Helical" evidence="7">
    <location>
        <begin position="20"/>
        <end position="42"/>
    </location>
</feature>
<dbReference type="Gene3D" id="1.20.1250.20">
    <property type="entry name" value="MFS general substrate transporter like domains"/>
    <property type="match status" value="2"/>
</dbReference>
<evidence type="ECO:0000313" key="9">
    <source>
        <dbReference type="EMBL" id="EON74486.1"/>
    </source>
</evidence>
<comment type="subcellular location">
    <subcellularLocation>
        <location evidence="1">Cell membrane</location>
        <topology evidence="1">Multi-pass membrane protein</topology>
    </subcellularLocation>
</comment>
<evidence type="ECO:0000256" key="5">
    <source>
        <dbReference type="ARBA" id="ARBA00022989"/>
    </source>
</evidence>
<evidence type="ECO:0000256" key="6">
    <source>
        <dbReference type="ARBA" id="ARBA00023136"/>
    </source>
</evidence>
<proteinExistence type="predicted"/>
<dbReference type="InterPro" id="IPR020846">
    <property type="entry name" value="MFS_dom"/>
</dbReference>
<gene>
    <name evidence="9" type="ORF">H131_01315</name>
</gene>
<name>R7ZK92_LYSSH</name>
<feature type="transmembrane region" description="Helical" evidence="7">
    <location>
        <begin position="141"/>
        <end position="162"/>
    </location>
</feature>
<feature type="domain" description="Major facilitator superfamily (MFS) profile" evidence="8">
    <location>
        <begin position="16"/>
        <end position="391"/>
    </location>
</feature>
<comment type="caution">
    <text evidence="9">The sequence shown here is derived from an EMBL/GenBank/DDBJ whole genome shotgun (WGS) entry which is preliminary data.</text>
</comment>
<dbReference type="PANTHER" id="PTHR23521">
    <property type="entry name" value="TRANSPORTER MFS SUPERFAMILY"/>
    <property type="match status" value="1"/>
</dbReference>
<evidence type="ECO:0000256" key="2">
    <source>
        <dbReference type="ARBA" id="ARBA00022448"/>
    </source>
</evidence>
<dbReference type="SUPFAM" id="SSF103473">
    <property type="entry name" value="MFS general substrate transporter"/>
    <property type="match status" value="1"/>
</dbReference>
<dbReference type="GO" id="GO:0022857">
    <property type="term" value="F:transmembrane transporter activity"/>
    <property type="evidence" value="ECO:0007669"/>
    <property type="project" value="InterPro"/>
</dbReference>
<feature type="transmembrane region" description="Helical" evidence="7">
    <location>
        <begin position="207"/>
        <end position="227"/>
    </location>
</feature>
<evidence type="ECO:0000256" key="7">
    <source>
        <dbReference type="SAM" id="Phobius"/>
    </source>
</evidence>
<evidence type="ECO:0000256" key="4">
    <source>
        <dbReference type="ARBA" id="ARBA00022692"/>
    </source>
</evidence>
<accession>R7ZK92</accession>
<feature type="transmembrane region" description="Helical" evidence="7">
    <location>
        <begin position="54"/>
        <end position="70"/>
    </location>
</feature>
<keyword evidence="3" id="KW-1003">Cell membrane</keyword>
<evidence type="ECO:0000256" key="3">
    <source>
        <dbReference type="ARBA" id="ARBA00022475"/>
    </source>
</evidence>
<feature type="transmembrane region" description="Helical" evidence="7">
    <location>
        <begin position="367"/>
        <end position="387"/>
    </location>
</feature>
<dbReference type="InterPro" id="IPR011701">
    <property type="entry name" value="MFS"/>
</dbReference>
<keyword evidence="5 7" id="KW-1133">Transmembrane helix</keyword>
<dbReference type="AlphaFoldDB" id="R7ZK92"/>
<evidence type="ECO:0000259" key="8">
    <source>
        <dbReference type="PROSITE" id="PS50850"/>
    </source>
</evidence>
<feature type="transmembrane region" description="Helical" evidence="7">
    <location>
        <begin position="339"/>
        <end position="361"/>
    </location>
</feature>
<dbReference type="CDD" id="cd17477">
    <property type="entry name" value="MFS_YcaD_like"/>
    <property type="match status" value="1"/>
</dbReference>
<feature type="transmembrane region" description="Helical" evidence="7">
    <location>
        <begin position="168"/>
        <end position="187"/>
    </location>
</feature>